<name>A0ABV3QPH7_9GAMM</name>
<keyword evidence="1" id="KW-0812">Transmembrane</keyword>
<organism evidence="3 4">
    <name type="scientific">Rhodanobacter geophilus</name>
    <dbReference type="NCBI Taxonomy" id="3162488"/>
    <lineage>
        <taxon>Bacteria</taxon>
        <taxon>Pseudomonadati</taxon>
        <taxon>Pseudomonadota</taxon>
        <taxon>Gammaproteobacteria</taxon>
        <taxon>Lysobacterales</taxon>
        <taxon>Rhodanobacteraceae</taxon>
        <taxon>Rhodanobacter</taxon>
    </lineage>
</organism>
<accession>A0ABV3QPH7</accession>
<feature type="domain" description="Cyanobacterial TRADD-N associated 2 transmembrane" evidence="2">
    <location>
        <begin position="17"/>
        <end position="83"/>
    </location>
</feature>
<evidence type="ECO:0000313" key="4">
    <source>
        <dbReference type="Proteomes" id="UP001556170"/>
    </source>
</evidence>
<sequence length="150" mass="16640">MDENPHQKALEDYYHVNRSHLQWSFWSSLGALAIGLAVLVIGVIAIFRGSNSVAAQIATVSGVLTQFIGAGFFYLYSKNLKQLNVFSQQIVKLQDTLYAIGLVAHLPEPRRAPTFETIIATLITRNEPKTQMSPELVKAYSDAMKSRNAT</sequence>
<feature type="transmembrane region" description="Helical" evidence="1">
    <location>
        <begin position="23"/>
        <end position="47"/>
    </location>
</feature>
<dbReference type="Proteomes" id="UP001556170">
    <property type="component" value="Unassembled WGS sequence"/>
</dbReference>
<keyword evidence="4" id="KW-1185">Reference proteome</keyword>
<gene>
    <name evidence="3" type="ORF">ABQJ56_09720</name>
</gene>
<evidence type="ECO:0000256" key="1">
    <source>
        <dbReference type="SAM" id="Phobius"/>
    </source>
</evidence>
<keyword evidence="1" id="KW-0472">Membrane</keyword>
<dbReference type="Pfam" id="PF20712">
    <property type="entry name" value="CyanoTRADDas_TM"/>
    <property type="match status" value="1"/>
</dbReference>
<keyword evidence="1" id="KW-1133">Transmembrane helix</keyword>
<dbReference type="EMBL" id="JBFOHL010000007">
    <property type="protein sequence ID" value="MEW9624510.1"/>
    <property type="molecule type" value="Genomic_DNA"/>
</dbReference>
<evidence type="ECO:0000313" key="3">
    <source>
        <dbReference type="EMBL" id="MEW9624510.1"/>
    </source>
</evidence>
<feature type="transmembrane region" description="Helical" evidence="1">
    <location>
        <begin position="53"/>
        <end position="76"/>
    </location>
</feature>
<dbReference type="RefSeq" id="WP_367844809.1">
    <property type="nucleotide sequence ID" value="NZ_JBFOHL010000007.1"/>
</dbReference>
<comment type="caution">
    <text evidence="3">The sequence shown here is derived from an EMBL/GenBank/DDBJ whole genome shotgun (WGS) entry which is preliminary data.</text>
</comment>
<proteinExistence type="predicted"/>
<reference evidence="3 4" key="1">
    <citation type="submission" date="2024-06" db="EMBL/GenBank/DDBJ databases">
        <authorList>
            <person name="Woo H."/>
        </authorList>
    </citation>
    <scope>NUCLEOTIDE SEQUENCE [LARGE SCALE GENOMIC DNA]</scope>
    <source>
        <strain evidence="3 4">S2-g</strain>
    </source>
</reference>
<dbReference type="InterPro" id="IPR048567">
    <property type="entry name" value="CyanoTRADDas_TM"/>
</dbReference>
<protein>
    <recommendedName>
        <fullName evidence="2">Cyanobacterial TRADD-N associated 2 transmembrane domain-containing protein</fullName>
    </recommendedName>
</protein>
<evidence type="ECO:0000259" key="2">
    <source>
        <dbReference type="Pfam" id="PF20712"/>
    </source>
</evidence>